<evidence type="ECO:0000256" key="1">
    <source>
        <dbReference type="SAM" id="Phobius"/>
    </source>
</evidence>
<proteinExistence type="predicted"/>
<dbReference type="RefSeq" id="XP_015266892.1">
    <property type="nucleotide sequence ID" value="XM_015411406.1"/>
</dbReference>
<keyword evidence="2" id="KW-1185">Reference proteome</keyword>
<sequence>MAAVGECSLSVPWKSVSLTHVEYPAGDLTGRLLAYVSLGPIFIIVGFVTLIVFKRELHTISFLGGLLLNEGVNWLIKNIVRETRPCADVFLPLLLRNPSVSAFEVRNAFQPLPVYVVFLHVLFSLPLFKNAPNKQRQVPGLVVETRAVPLPPNSGLPRLIQQSLPDVPHLEPSRIWRGRGKHHGCRVVCLHTGDLNAAVPTDSCMADIRVLLNPRYQPHPKYPMVRIHSHQSRSKEPTA</sequence>
<dbReference type="Proteomes" id="UP000694871">
    <property type="component" value="Unplaced"/>
</dbReference>
<keyword evidence="1" id="KW-0472">Membrane</keyword>
<feature type="transmembrane region" description="Helical" evidence="1">
    <location>
        <begin position="32"/>
        <end position="53"/>
    </location>
</feature>
<organism evidence="2 3">
    <name type="scientific">Gekko japonicus</name>
    <name type="common">Schlegel's Japanese gecko</name>
    <dbReference type="NCBI Taxonomy" id="146911"/>
    <lineage>
        <taxon>Eukaryota</taxon>
        <taxon>Metazoa</taxon>
        <taxon>Chordata</taxon>
        <taxon>Craniata</taxon>
        <taxon>Vertebrata</taxon>
        <taxon>Euteleostomi</taxon>
        <taxon>Lepidosauria</taxon>
        <taxon>Squamata</taxon>
        <taxon>Bifurcata</taxon>
        <taxon>Gekkota</taxon>
        <taxon>Gekkonidae</taxon>
        <taxon>Gekkoninae</taxon>
        <taxon>Gekko</taxon>
    </lineage>
</organism>
<evidence type="ECO:0000313" key="3">
    <source>
        <dbReference type="RefSeq" id="XP_015266892.1"/>
    </source>
</evidence>
<keyword evidence="1" id="KW-1133">Transmembrane helix</keyword>
<dbReference type="GeneID" id="107110606"/>
<protein>
    <submittedName>
        <fullName evidence="3">Dolichyldiphosphatase 1 isoform X1</fullName>
    </submittedName>
</protein>
<name>A0ABM1JZK5_GEKJA</name>
<keyword evidence="1" id="KW-0812">Transmembrane</keyword>
<gene>
    <name evidence="3" type="primary">DOLPP1</name>
</gene>
<accession>A0ABM1JZK5</accession>
<evidence type="ECO:0000313" key="2">
    <source>
        <dbReference type="Proteomes" id="UP000694871"/>
    </source>
</evidence>
<reference evidence="3" key="1">
    <citation type="submission" date="2025-08" db="UniProtKB">
        <authorList>
            <consortium name="RefSeq"/>
        </authorList>
    </citation>
    <scope>IDENTIFICATION</scope>
</reference>